<dbReference type="Proteomes" id="UP000036027">
    <property type="component" value="Unassembled WGS sequence"/>
</dbReference>
<reference evidence="1 2" key="1">
    <citation type="submission" date="2014-11" db="EMBL/GenBank/DDBJ databases">
        <title>Genome of a novel goose pathogen.</title>
        <authorList>
            <person name="Hansen C.M."/>
            <person name="Hueffer K."/>
            <person name="Choi S.C."/>
        </authorList>
    </citation>
    <scope>NUCLEOTIDE SEQUENCE [LARGE SCALE GENOMIC DNA]</scope>
    <source>
        <strain evidence="1 2">KH1503</strain>
    </source>
</reference>
<evidence type="ECO:0000313" key="2">
    <source>
        <dbReference type="Proteomes" id="UP000036027"/>
    </source>
</evidence>
<evidence type="ECO:0008006" key="3">
    <source>
        <dbReference type="Google" id="ProtNLM"/>
    </source>
</evidence>
<evidence type="ECO:0000313" key="1">
    <source>
        <dbReference type="EMBL" id="KLT73901.1"/>
    </source>
</evidence>
<dbReference type="AlphaFoldDB" id="A0A0J0YUZ1"/>
<dbReference type="STRING" id="1470200.PL75_00775"/>
<dbReference type="EMBL" id="JTDO01000001">
    <property type="protein sequence ID" value="KLT73901.1"/>
    <property type="molecule type" value="Genomic_DNA"/>
</dbReference>
<accession>A0A0J0YUZ1</accession>
<dbReference type="PATRIC" id="fig|1470200.3.peg.185"/>
<proteinExistence type="predicted"/>
<name>A0A0J0YUZ1_9NEIS</name>
<gene>
    <name evidence="1" type="ORF">PL75_00775</name>
</gene>
<organism evidence="1 2">
    <name type="scientific">Neisseria arctica</name>
    <dbReference type="NCBI Taxonomy" id="1470200"/>
    <lineage>
        <taxon>Bacteria</taxon>
        <taxon>Pseudomonadati</taxon>
        <taxon>Pseudomonadota</taxon>
        <taxon>Betaproteobacteria</taxon>
        <taxon>Neisseriales</taxon>
        <taxon>Neisseriaceae</taxon>
        <taxon>Neisseria</taxon>
    </lineage>
</organism>
<protein>
    <recommendedName>
        <fullName evidence="3">Lipoprotein</fullName>
    </recommendedName>
</protein>
<keyword evidence="2" id="KW-1185">Reference proteome</keyword>
<comment type="caution">
    <text evidence="1">The sequence shown here is derived from an EMBL/GenBank/DDBJ whole genome shotgun (WGS) entry which is preliminary data.</text>
</comment>
<sequence length="137" mass="14951">MNSEVAASQVSASETVAASSGQDALENYSLSAFTVFGTTPNQWHFFVQPKEDGTNLLQMLAEGGVVNGEFEVRHSVDARGVQFSGKYNGENINLNISREICEDPQSGQKYEFKAVLDFGGKYYQGCALRESIEPAKN</sequence>